<reference evidence="8 9" key="1">
    <citation type="submission" date="2023-07" db="EMBL/GenBank/DDBJ databases">
        <title>Micromonospora profundi TRM 95458 converts glycerol to a new osmotic compound.</title>
        <authorList>
            <person name="Lu D."/>
        </authorList>
    </citation>
    <scope>NUCLEOTIDE SEQUENCE [LARGE SCALE GENOMIC DNA]</scope>
    <source>
        <strain evidence="8 9">TRM95458</strain>
    </source>
</reference>
<dbReference type="Pfam" id="PF06722">
    <property type="entry name" value="EryCIII-like_C"/>
    <property type="match status" value="1"/>
</dbReference>
<dbReference type="GO" id="GO:0008194">
    <property type="term" value="F:UDP-glycosyltransferase activity"/>
    <property type="evidence" value="ECO:0007669"/>
    <property type="project" value="InterPro"/>
</dbReference>
<feature type="domain" description="Erythromycin biosynthesis protein CIII-like C-terminal" evidence="6">
    <location>
        <begin position="266"/>
        <end position="416"/>
    </location>
</feature>
<evidence type="ECO:0000256" key="4">
    <source>
        <dbReference type="ARBA" id="ARBA00023194"/>
    </source>
</evidence>
<gene>
    <name evidence="8" type="ORF">Q3V37_18420</name>
</gene>
<dbReference type="CDD" id="cd03784">
    <property type="entry name" value="GT1_Gtf-like"/>
    <property type="match status" value="1"/>
</dbReference>
<name>A0AAJ6L2G4_9ACTN</name>
<dbReference type="Pfam" id="PF21036">
    <property type="entry name" value="EryCIII-like_N"/>
    <property type="match status" value="1"/>
</dbReference>
<dbReference type="NCBIfam" id="TIGR04516">
    <property type="entry name" value="glycosyl_450act"/>
    <property type="match status" value="1"/>
</dbReference>
<feature type="region of interest" description="Disordered" evidence="5">
    <location>
        <begin position="65"/>
        <end position="84"/>
    </location>
</feature>
<accession>A0AAJ6L2G4</accession>
<dbReference type="Proteomes" id="UP001235874">
    <property type="component" value="Chromosome"/>
</dbReference>
<feature type="domain" description="Erythromycin biosynthesis protein CIII-like N-terminal" evidence="7">
    <location>
        <begin position="23"/>
        <end position="250"/>
    </location>
</feature>
<keyword evidence="2" id="KW-0328">Glycosyltransferase</keyword>
<evidence type="ECO:0000256" key="5">
    <source>
        <dbReference type="SAM" id="MobiDB-lite"/>
    </source>
</evidence>
<evidence type="ECO:0000259" key="6">
    <source>
        <dbReference type="Pfam" id="PF06722"/>
    </source>
</evidence>
<dbReference type="GO" id="GO:0017000">
    <property type="term" value="P:antibiotic biosynthetic process"/>
    <property type="evidence" value="ECO:0007669"/>
    <property type="project" value="UniProtKB-KW"/>
</dbReference>
<dbReference type="KEGG" id="mprn:Q3V37_18420"/>
<dbReference type="AlphaFoldDB" id="A0AAJ6L2G4"/>
<evidence type="ECO:0000313" key="9">
    <source>
        <dbReference type="Proteomes" id="UP001235874"/>
    </source>
</evidence>
<evidence type="ECO:0000256" key="2">
    <source>
        <dbReference type="ARBA" id="ARBA00022676"/>
    </source>
</evidence>
<keyword evidence="9" id="KW-1185">Reference proteome</keyword>
<dbReference type="PANTHER" id="PTHR48050:SF13">
    <property type="entry name" value="STEROL 3-BETA-GLUCOSYLTRANSFERASE UGT80A2"/>
    <property type="match status" value="1"/>
</dbReference>
<dbReference type="FunFam" id="3.40.50.2000:FF:000072">
    <property type="entry name" value="Glycosyl transferase"/>
    <property type="match status" value="1"/>
</dbReference>
<evidence type="ECO:0000256" key="3">
    <source>
        <dbReference type="ARBA" id="ARBA00022679"/>
    </source>
</evidence>
<dbReference type="InterPro" id="IPR048284">
    <property type="entry name" value="EryCIII-like_N"/>
</dbReference>
<dbReference type="InterPro" id="IPR010610">
    <property type="entry name" value="EryCIII-like_C"/>
</dbReference>
<dbReference type="PANTHER" id="PTHR48050">
    <property type="entry name" value="STEROL 3-BETA-GLUCOSYLTRANSFERASE"/>
    <property type="match status" value="1"/>
</dbReference>
<evidence type="ECO:0000313" key="8">
    <source>
        <dbReference type="EMBL" id="WLS43381.1"/>
    </source>
</evidence>
<dbReference type="EMBL" id="CP130472">
    <property type="protein sequence ID" value="WLS43381.1"/>
    <property type="molecule type" value="Genomic_DNA"/>
</dbReference>
<dbReference type="Gene3D" id="3.40.50.2000">
    <property type="entry name" value="Glycogen Phosphorylase B"/>
    <property type="match status" value="2"/>
</dbReference>
<organism evidence="8 9">
    <name type="scientific">Micromonospora profundi</name>
    <dbReference type="NCBI Taxonomy" id="1420889"/>
    <lineage>
        <taxon>Bacteria</taxon>
        <taxon>Bacillati</taxon>
        <taxon>Actinomycetota</taxon>
        <taxon>Actinomycetes</taxon>
        <taxon>Micromonosporales</taxon>
        <taxon>Micromonosporaceae</taxon>
        <taxon>Micromonospora</taxon>
    </lineage>
</organism>
<dbReference type="RefSeq" id="WP_306270821.1">
    <property type="nucleotide sequence ID" value="NZ_CP130472.1"/>
</dbReference>
<proteinExistence type="inferred from homology"/>
<dbReference type="GO" id="GO:0016758">
    <property type="term" value="F:hexosyltransferase activity"/>
    <property type="evidence" value="ECO:0007669"/>
    <property type="project" value="UniProtKB-ARBA"/>
</dbReference>
<evidence type="ECO:0000259" key="7">
    <source>
        <dbReference type="Pfam" id="PF21036"/>
    </source>
</evidence>
<dbReference type="SUPFAM" id="SSF53756">
    <property type="entry name" value="UDP-Glycosyltransferase/glycogen phosphorylase"/>
    <property type="match status" value="1"/>
</dbReference>
<protein>
    <submittedName>
        <fullName evidence="8">Activator-dependent family glycosyltransferase</fullName>
    </submittedName>
</protein>
<dbReference type="InterPro" id="IPR050426">
    <property type="entry name" value="Glycosyltransferase_28"/>
</dbReference>
<keyword evidence="3" id="KW-0808">Transferase</keyword>
<evidence type="ECO:0000256" key="1">
    <source>
        <dbReference type="ARBA" id="ARBA00006962"/>
    </source>
</evidence>
<comment type="similarity">
    <text evidence="1">Belongs to the glycosyltransferase 28 family.</text>
</comment>
<keyword evidence="4" id="KW-0045">Antibiotic biosynthesis</keyword>
<dbReference type="InterPro" id="IPR002213">
    <property type="entry name" value="UDP_glucos_trans"/>
</dbReference>
<dbReference type="InterPro" id="IPR030953">
    <property type="entry name" value="Glycosyl_450act"/>
</dbReference>
<sequence>MRVLFVAPPDLKSHLYIMTPLAWALRTAGHDVRVACQPDSAEALAQAGLTAVLAGEPMAETLAEVDEQSEPPKRQAPPATLPVQTDYARDDPYAELEYLTTNLLPFLHTDAMLTDLIGFARAWRPDLVLWDAMTYAGPVVARACGAAHARILFGTDAFVQLWEAVRAAGGSRPDPMRTWLEPLLRTHGGGPFADDVVHGQWTIDTMPPWTWRPSAPHYIRMRHLAFNGPSVVPRWLYEPPARPRVCITLGMTHREADVAEASAADLLEAVGDLDVEVVATMSAEQLASAPRIPDNVRAVDFVPMNVLLPTCSAIVHHGGSSTMASAFEHAVPQLIVPSAYWSEKWFGPVAQANGLQARGAGVWLAYDSDYLTAAGLREDLMRVLKDPSFKENAVRLRTEMMGLPTPNEVVPAVEKLTAAYRRAV</sequence>